<name>A0A0J9E7Y5_9RHOB</name>
<protein>
    <submittedName>
        <fullName evidence="2">Uncharacterized protein</fullName>
    </submittedName>
</protein>
<dbReference type="STRING" id="1675527.AIOL_003827"/>
<feature type="chain" id="PRO_5005318306" evidence="1">
    <location>
        <begin position="18"/>
        <end position="184"/>
    </location>
</feature>
<dbReference type="OrthoDB" id="7741694at2"/>
<organism evidence="2 3">
    <name type="scientific">Candidatus Rhodobacter oscarellae</name>
    <dbReference type="NCBI Taxonomy" id="1675527"/>
    <lineage>
        <taxon>Bacteria</taxon>
        <taxon>Pseudomonadati</taxon>
        <taxon>Pseudomonadota</taxon>
        <taxon>Alphaproteobacteria</taxon>
        <taxon>Rhodobacterales</taxon>
        <taxon>Rhodobacter group</taxon>
        <taxon>Rhodobacter</taxon>
    </lineage>
</organism>
<dbReference type="PATRIC" id="fig|1675527.3.peg.4013"/>
<gene>
    <name evidence="2" type="ORF">AIOL_003827</name>
</gene>
<reference evidence="2 3" key="1">
    <citation type="submission" date="2015-06" db="EMBL/GenBank/DDBJ databases">
        <title>Draft genome sequence of an Alphaproteobacteria species associated to the Mediterranean sponge Oscarella lobularis.</title>
        <authorList>
            <person name="Jourda C."/>
            <person name="Santini S."/>
            <person name="Claverie J.-M."/>
        </authorList>
    </citation>
    <scope>NUCLEOTIDE SEQUENCE [LARGE SCALE GENOMIC DNA]</scope>
    <source>
        <strain evidence="2">IGS</strain>
    </source>
</reference>
<keyword evidence="3" id="KW-1185">Reference proteome</keyword>
<dbReference type="Proteomes" id="UP000037178">
    <property type="component" value="Unassembled WGS sequence"/>
</dbReference>
<keyword evidence="1" id="KW-0732">Signal</keyword>
<dbReference type="AlphaFoldDB" id="A0A0J9E7Y5"/>
<sequence length="184" mass="19704">MRPLAILAALAGTPALATCPTAADMTGGVVFTLQGGGTELHKVIRKDWVQIRATFPDGDASQLELFHGLYLSASVAIANGIPQLSEAFTYATETELQQWQPPRPDGAWDNATAGGGTAKSGPIQPVQLGDCVYNSFDVVLTYTNDEGYVETYRYLPALRTGLLVAAKDESGTQNYTYTDLRVSQ</sequence>
<feature type="signal peptide" evidence="1">
    <location>
        <begin position="1"/>
        <end position="17"/>
    </location>
</feature>
<proteinExistence type="predicted"/>
<evidence type="ECO:0000313" key="2">
    <source>
        <dbReference type="EMBL" id="KMW58846.1"/>
    </source>
</evidence>
<comment type="caution">
    <text evidence="2">The sequence shown here is derived from an EMBL/GenBank/DDBJ whole genome shotgun (WGS) entry which is preliminary data.</text>
</comment>
<dbReference type="EMBL" id="LFTY01000002">
    <property type="protein sequence ID" value="KMW58846.1"/>
    <property type="molecule type" value="Genomic_DNA"/>
</dbReference>
<accession>A0A0J9E7Y5</accession>
<evidence type="ECO:0000313" key="3">
    <source>
        <dbReference type="Proteomes" id="UP000037178"/>
    </source>
</evidence>
<evidence type="ECO:0000256" key="1">
    <source>
        <dbReference type="SAM" id="SignalP"/>
    </source>
</evidence>